<reference evidence="2" key="1">
    <citation type="submission" date="2011-12" db="EMBL/GenBank/DDBJ databases">
        <title>Complete genome sequence of Streptomyces cattleya strain DSM 46488.</title>
        <authorList>
            <person name="Ou H.-Y."/>
            <person name="Li P."/>
            <person name="Zhao C."/>
            <person name="O'Hagan D."/>
            <person name="Deng Z."/>
        </authorList>
    </citation>
    <scope>NUCLEOTIDE SEQUENCE [LARGE SCALE GENOMIC DNA]</scope>
    <source>
        <strain evidence="2">ATCC 35852 / DSM 46488 / JCM 4925 / NBRC 14057 / NRRL 8057</strain>
    </source>
</reference>
<dbReference type="KEGG" id="scy:SCATT_22300"/>
<evidence type="ECO:0000313" key="2">
    <source>
        <dbReference type="Proteomes" id="UP000007842"/>
    </source>
</evidence>
<sequence>MVSGPFTLVPSVARTASGNSGALPLSGASVVDLEVNVSAVSGTTPSMTLSVTWSDDGVNFGAPDGSPDSFAAITAAGTVVKQVQAKGLYMQLNWAITGTTPSFTFSVLAAT</sequence>
<name>F8K0N3_STREN</name>
<dbReference type="AlphaFoldDB" id="F8K0N3"/>
<dbReference type="OrthoDB" id="4151701at2"/>
<dbReference type="eggNOG" id="ENOG503284X">
    <property type="taxonomic scope" value="Bacteria"/>
</dbReference>
<dbReference type="RefSeq" id="WP_014142993.1">
    <property type="nucleotide sequence ID" value="NC_016111.1"/>
</dbReference>
<dbReference type="Proteomes" id="UP000007842">
    <property type="component" value="Chromosome"/>
</dbReference>
<dbReference type="EMBL" id="CP003219">
    <property type="protein sequence ID" value="AEW94601.1"/>
    <property type="molecule type" value="Genomic_DNA"/>
</dbReference>
<dbReference type="HOGENOM" id="CLU_2221792_0_0_11"/>
<dbReference type="PATRIC" id="fig|1003195.11.peg.3761"/>
<proteinExistence type="predicted"/>
<keyword evidence="2" id="KW-1185">Reference proteome</keyword>
<protein>
    <submittedName>
        <fullName evidence="1">Uncharacterized protein</fullName>
    </submittedName>
</protein>
<accession>G8WP99</accession>
<evidence type="ECO:0000313" key="1">
    <source>
        <dbReference type="EMBL" id="AEW94601.1"/>
    </source>
</evidence>
<organism evidence="1 2">
    <name type="scientific">Streptantibioticus cattleyicolor (strain ATCC 35852 / DSM 46488 / JCM 4925 / NBRC 14057 / NRRL 8057)</name>
    <name type="common">Streptomyces cattleya</name>
    <dbReference type="NCBI Taxonomy" id="1003195"/>
    <lineage>
        <taxon>Bacteria</taxon>
        <taxon>Bacillati</taxon>
        <taxon>Actinomycetota</taxon>
        <taxon>Actinomycetes</taxon>
        <taxon>Kitasatosporales</taxon>
        <taxon>Streptomycetaceae</taxon>
        <taxon>Streptantibioticus</taxon>
    </lineage>
</organism>
<dbReference type="KEGG" id="sct:SCAT_2247"/>
<accession>F8K0N3</accession>
<gene>
    <name evidence="1" type="ordered locus">SCATT_22300</name>
</gene>
<dbReference type="STRING" id="1003195.SCATT_22300"/>